<dbReference type="InterPro" id="IPR029787">
    <property type="entry name" value="Nucleotide_cyclase"/>
</dbReference>
<keyword evidence="1" id="KW-0175">Coiled coil</keyword>
<dbReference type="SMART" id="SM00091">
    <property type="entry name" value="PAS"/>
    <property type="match status" value="1"/>
</dbReference>
<dbReference type="SMART" id="SM00471">
    <property type="entry name" value="HDc"/>
    <property type="match status" value="1"/>
</dbReference>
<keyword evidence="9" id="KW-1185">Reference proteome</keyword>
<dbReference type="PANTHER" id="PTHR43155:SF2">
    <property type="entry name" value="CYCLIC DI-GMP PHOSPHODIESTERASE PA4108"/>
    <property type="match status" value="1"/>
</dbReference>
<dbReference type="SUPFAM" id="SSF55785">
    <property type="entry name" value="PYP-like sensor domain (PAS domain)"/>
    <property type="match status" value="1"/>
</dbReference>
<evidence type="ECO:0000259" key="5">
    <source>
        <dbReference type="PROSITE" id="PS51832"/>
    </source>
</evidence>
<evidence type="ECO:0000259" key="4">
    <source>
        <dbReference type="PROSITE" id="PS50887"/>
    </source>
</evidence>
<dbReference type="CDD" id="cd00130">
    <property type="entry name" value="PAS"/>
    <property type="match status" value="1"/>
</dbReference>
<keyword evidence="2" id="KW-0812">Transmembrane</keyword>
<dbReference type="CDD" id="cd01949">
    <property type="entry name" value="GGDEF"/>
    <property type="match status" value="1"/>
</dbReference>
<dbReference type="eggNOG" id="COG3437">
    <property type="taxonomic scope" value="Bacteria"/>
</dbReference>
<dbReference type="Gene3D" id="1.10.3210.10">
    <property type="entry name" value="Hypothetical protein af1432"/>
    <property type="match status" value="1"/>
</dbReference>
<dbReference type="InterPro" id="IPR000160">
    <property type="entry name" value="GGDEF_dom"/>
</dbReference>
<dbReference type="Pfam" id="PF13487">
    <property type="entry name" value="HD_5"/>
    <property type="match status" value="1"/>
</dbReference>
<dbReference type="PROSITE" id="PS50112">
    <property type="entry name" value="PAS"/>
    <property type="match status" value="1"/>
</dbReference>
<keyword evidence="2" id="KW-0472">Membrane</keyword>
<reference evidence="6 9" key="1">
    <citation type="journal article" date="2015" name="Genome Announc.">
        <title>Complete Genome Sequence of the Nitrogen-Fixing and Solvent-Producing Clostridium pasteurianum DSM 525.</title>
        <authorList>
            <person name="Poehlein A."/>
            <person name="Grosse-Honebrink A."/>
            <person name="Zhang Y."/>
            <person name="Minton N.P."/>
            <person name="Daniel R."/>
        </authorList>
    </citation>
    <scope>NUCLEOTIDE SEQUENCE [LARGE SCALE GENOMIC DNA]</scope>
    <source>
        <strain evidence="6">DSM 525</strain>
        <strain evidence="9">DSM 525 / ATCC 6013</strain>
    </source>
</reference>
<evidence type="ECO:0000256" key="2">
    <source>
        <dbReference type="SAM" id="Phobius"/>
    </source>
</evidence>
<proteinExistence type="predicted"/>
<keyword evidence="6" id="KW-0378">Hydrolase</keyword>
<feature type="domain" description="PAS" evidence="3">
    <location>
        <begin position="137"/>
        <end position="207"/>
    </location>
</feature>
<dbReference type="SUPFAM" id="SSF55073">
    <property type="entry name" value="Nucleotide cyclase"/>
    <property type="match status" value="1"/>
</dbReference>
<dbReference type="SMART" id="SM00267">
    <property type="entry name" value="GGDEF"/>
    <property type="match status" value="1"/>
</dbReference>
<evidence type="ECO:0000256" key="1">
    <source>
        <dbReference type="SAM" id="Coils"/>
    </source>
</evidence>
<dbReference type="Gene3D" id="3.30.70.270">
    <property type="match status" value="1"/>
</dbReference>
<dbReference type="Proteomes" id="UP000028042">
    <property type="component" value="Unassembled WGS sequence"/>
</dbReference>
<name>A0A0H3J4N9_CLOPA</name>
<reference evidence="7" key="2">
    <citation type="submission" date="2015-10" db="EMBL/GenBank/DDBJ databases">
        <title>Improved Draft Genome Sequence of Clostridium pasteurianum Strain ATCC 6013 (DSM 525) Using a Hybrid Next-Generation Sequencing Approach.</title>
        <authorList>
            <person name="Pyne M.E."/>
            <person name="Utturkar S.M."/>
            <person name="Brown S.D."/>
            <person name="Moo-Young M."/>
            <person name="Chung D.A."/>
            <person name="Chou P.C."/>
        </authorList>
    </citation>
    <scope>NUCLEOTIDE SEQUENCE</scope>
    <source>
        <strain evidence="7">ATCC 6013</strain>
    </source>
</reference>
<feature type="coiled-coil region" evidence="1">
    <location>
        <begin position="92"/>
        <end position="119"/>
    </location>
</feature>
<dbReference type="Pfam" id="PF00990">
    <property type="entry name" value="GGDEF"/>
    <property type="match status" value="1"/>
</dbReference>
<dbReference type="InterPro" id="IPR043128">
    <property type="entry name" value="Rev_trsase/Diguanyl_cyclase"/>
</dbReference>
<dbReference type="GO" id="GO:0071111">
    <property type="term" value="F:cyclic-guanylate-specific phosphodiesterase activity"/>
    <property type="evidence" value="ECO:0007669"/>
    <property type="project" value="UniProtKB-EC"/>
</dbReference>
<dbReference type="InterPro" id="IPR003607">
    <property type="entry name" value="HD/PDEase_dom"/>
</dbReference>
<accession>A0A0H3J4N9</accession>
<dbReference type="EMBL" id="JPGY02000001">
    <property type="protein sequence ID" value="KRU11543.1"/>
    <property type="molecule type" value="Genomic_DNA"/>
</dbReference>
<dbReference type="NCBIfam" id="TIGR00229">
    <property type="entry name" value="sensory_box"/>
    <property type="match status" value="1"/>
</dbReference>
<evidence type="ECO:0000313" key="7">
    <source>
        <dbReference type="EMBL" id="KRU11543.1"/>
    </source>
</evidence>
<evidence type="ECO:0000313" key="6">
    <source>
        <dbReference type="EMBL" id="AJA52447.1"/>
    </source>
</evidence>
<dbReference type="InterPro" id="IPR006675">
    <property type="entry name" value="HDIG_dom"/>
</dbReference>
<feature type="domain" description="GGDEF" evidence="4">
    <location>
        <begin position="287"/>
        <end position="414"/>
    </location>
</feature>
<dbReference type="EMBL" id="CP009268">
    <property type="protein sequence ID" value="AJA52447.1"/>
    <property type="molecule type" value="Genomic_DNA"/>
</dbReference>
<feature type="transmembrane region" description="Helical" evidence="2">
    <location>
        <begin position="63"/>
        <end position="82"/>
    </location>
</feature>
<dbReference type="InterPro" id="IPR000014">
    <property type="entry name" value="PAS"/>
</dbReference>
<sequence>MSIKGKFYSSLKTDRKKFLKYSAVKICFIYLILGFNWIYFSDRIANKLSNKKSIVLIINTYKGWIYVLVTSIILYLLINIFLNKVCLTEKKLDDSYKKLEQVNEELQAYVQQLAASEEELKIHYDKTMKINERLSRSEEKNKSIIKAIPDLIFILDNRGFFIDCNTNDENRLLVPKENFIGKNLWDVLPEEVADIAWKKMKMLFKNGELQNFKYKWNYNNKGIDEYYEVRMVKNSEKEVLCMVRDITEEKYMELKLEYLSYHDQLTGLYNRRFFNLELERLDTEANLPLTIVMADVNGLKLINDSFGHVMGDELLKKVSGSIIEGSRKNDIIARLGGDEFIILLPRTDIIKAEQIIKNIKNIASKQKIKSINISISFGYEVKKKKGQNIKEILKKAEGYMYKKKLFESPSVREKTIKAIISTLHEKNKREEQHSFRTAELCRKMGKALSLPESEIEDLKTAGLLHDIGKIAIEENILNKKERLTSNEREEMKRHPEIGYRILSTVNDMLEISQYVLAHHERWDGCGYPKGLRREKIPLQSRIISIADAYDAMISKRSYSDVMPEEIAVQKLREDAGTQFDPALVNIFIQEVLKK</sequence>
<dbReference type="Pfam" id="PF08448">
    <property type="entry name" value="PAS_4"/>
    <property type="match status" value="1"/>
</dbReference>
<evidence type="ECO:0000313" key="9">
    <source>
        <dbReference type="Proteomes" id="UP000030905"/>
    </source>
</evidence>
<dbReference type="Gene3D" id="3.30.450.20">
    <property type="entry name" value="PAS domain"/>
    <property type="match status" value="1"/>
</dbReference>
<dbReference type="Proteomes" id="UP000030905">
    <property type="component" value="Chromosome"/>
</dbReference>
<evidence type="ECO:0000313" key="8">
    <source>
        <dbReference type="Proteomes" id="UP000028042"/>
    </source>
</evidence>
<dbReference type="SUPFAM" id="SSF109604">
    <property type="entry name" value="HD-domain/PDEase-like"/>
    <property type="match status" value="1"/>
</dbReference>
<dbReference type="KEGG" id="cpat:CLPA_c23890"/>
<protein>
    <submittedName>
        <fullName evidence="6">Cyclic di-GMP phosphodiesterase response regulator RpfG</fullName>
        <ecNumber evidence="6">3.1.4.52</ecNumber>
    </submittedName>
    <submittedName>
        <fullName evidence="7">Diguanylate cyclase and metal dependent phosphohydrolase</fullName>
    </submittedName>
</protein>
<evidence type="ECO:0000259" key="3">
    <source>
        <dbReference type="PROSITE" id="PS50112"/>
    </source>
</evidence>
<gene>
    <name evidence="6" type="primary">rpfG2</name>
    <name evidence="6" type="ORF">CLPA_c23890</name>
    <name evidence="7" type="ORF">CP6013_00790</name>
</gene>
<dbReference type="NCBIfam" id="TIGR00254">
    <property type="entry name" value="GGDEF"/>
    <property type="match status" value="1"/>
</dbReference>
<dbReference type="NCBIfam" id="TIGR00277">
    <property type="entry name" value="HDIG"/>
    <property type="match status" value="1"/>
</dbReference>
<dbReference type="EC" id="3.1.4.52" evidence="6"/>
<dbReference type="CDD" id="cd00077">
    <property type="entry name" value="HDc"/>
    <property type="match status" value="1"/>
</dbReference>
<dbReference type="PROSITE" id="PS50887">
    <property type="entry name" value="GGDEF"/>
    <property type="match status" value="1"/>
</dbReference>
<dbReference type="RefSeq" id="WP_003441302.1">
    <property type="nucleotide sequence ID" value="NZ_ANZB01000002.1"/>
</dbReference>
<dbReference type="InterPro" id="IPR013656">
    <property type="entry name" value="PAS_4"/>
</dbReference>
<dbReference type="PROSITE" id="PS51832">
    <property type="entry name" value="HD_GYP"/>
    <property type="match status" value="1"/>
</dbReference>
<dbReference type="KEGG" id="cpae:CPAST_c23890"/>
<dbReference type="GeneID" id="93074532"/>
<dbReference type="AlphaFoldDB" id="A0A0H3J4N9"/>
<organism evidence="6 9">
    <name type="scientific">Clostridium pasteurianum DSM 525 = ATCC 6013</name>
    <dbReference type="NCBI Taxonomy" id="1262449"/>
    <lineage>
        <taxon>Bacteria</taxon>
        <taxon>Bacillati</taxon>
        <taxon>Bacillota</taxon>
        <taxon>Clostridia</taxon>
        <taxon>Eubacteriales</taxon>
        <taxon>Clostridiaceae</taxon>
        <taxon>Clostridium</taxon>
    </lineage>
</organism>
<dbReference type="PATRIC" id="fig|1262449.3.peg.600"/>
<keyword evidence="2" id="KW-1133">Transmembrane helix</keyword>
<feature type="domain" description="HD-GYP" evidence="5">
    <location>
        <begin position="408"/>
        <end position="594"/>
    </location>
</feature>
<dbReference type="InterPro" id="IPR037522">
    <property type="entry name" value="HD_GYP_dom"/>
</dbReference>
<reference evidence="7 8" key="3">
    <citation type="journal article" name="Genome Announc.">
        <title>Improved Draft Genome Sequence of Clostridium pasteurianum Strain ATCC 6013 (DSM 525) Using a Hybrid Next-Generation Sequencing Approach.</title>
        <authorList>
            <person name="Pyne M.E."/>
            <person name="Utturkar S."/>
            <person name="Brown S.D."/>
            <person name="Moo-Young M."/>
            <person name="Chung D.A."/>
            <person name="Chou C.P."/>
        </authorList>
    </citation>
    <scope>NUCLEOTIDE SEQUENCE [LARGE SCALE GENOMIC DNA]</scope>
    <source>
        <strain evidence="7 8">ATCC 6013</strain>
    </source>
</reference>
<dbReference type="InterPro" id="IPR035965">
    <property type="entry name" value="PAS-like_dom_sf"/>
</dbReference>
<dbReference type="PANTHER" id="PTHR43155">
    <property type="entry name" value="CYCLIC DI-GMP PHOSPHODIESTERASE PA4108-RELATED"/>
    <property type="match status" value="1"/>
</dbReference>
<feature type="transmembrane region" description="Helical" evidence="2">
    <location>
        <begin position="21"/>
        <end position="40"/>
    </location>
</feature>